<feature type="region of interest" description="Disordered" evidence="1">
    <location>
        <begin position="1"/>
        <end position="90"/>
    </location>
</feature>
<evidence type="ECO:0000313" key="2">
    <source>
        <dbReference type="EMBL" id="KAF8399199.1"/>
    </source>
</evidence>
<evidence type="ECO:0000256" key="1">
    <source>
        <dbReference type="SAM" id="MobiDB-lite"/>
    </source>
</evidence>
<dbReference type="EMBL" id="JABCRI010000010">
    <property type="protein sequence ID" value="KAF8399199.1"/>
    <property type="molecule type" value="Genomic_DNA"/>
</dbReference>
<proteinExistence type="predicted"/>
<protein>
    <submittedName>
        <fullName evidence="2">Uncharacterized protein</fullName>
    </submittedName>
</protein>
<comment type="caution">
    <text evidence="2">The sequence shown here is derived from an EMBL/GenBank/DDBJ whole genome shotgun (WGS) entry which is preliminary data.</text>
</comment>
<organism evidence="2 3">
    <name type="scientific">Tetracentron sinense</name>
    <name type="common">Spur-leaf</name>
    <dbReference type="NCBI Taxonomy" id="13715"/>
    <lineage>
        <taxon>Eukaryota</taxon>
        <taxon>Viridiplantae</taxon>
        <taxon>Streptophyta</taxon>
        <taxon>Embryophyta</taxon>
        <taxon>Tracheophyta</taxon>
        <taxon>Spermatophyta</taxon>
        <taxon>Magnoliopsida</taxon>
        <taxon>Trochodendrales</taxon>
        <taxon>Trochodendraceae</taxon>
        <taxon>Tetracentron</taxon>
    </lineage>
</organism>
<dbReference type="AlphaFoldDB" id="A0A835DGD2"/>
<keyword evidence="3" id="KW-1185">Reference proteome</keyword>
<gene>
    <name evidence="2" type="ORF">HHK36_015064</name>
</gene>
<sequence length="90" mass="9270">MASMKADRPLGSQPGGQVKKEPAKATQCTPKATQCTSGATQCTLKASPPTPTPTVAPTLAPTPTPAPKKVPQKLREPKTKAKGVKLAPKN</sequence>
<name>A0A835DGD2_TETSI</name>
<dbReference type="Proteomes" id="UP000655225">
    <property type="component" value="Unassembled WGS sequence"/>
</dbReference>
<reference evidence="2 3" key="1">
    <citation type="submission" date="2020-04" db="EMBL/GenBank/DDBJ databases">
        <title>Plant Genome Project.</title>
        <authorList>
            <person name="Zhang R.-G."/>
        </authorList>
    </citation>
    <scope>NUCLEOTIDE SEQUENCE [LARGE SCALE GENOMIC DNA]</scope>
    <source>
        <strain evidence="2">YNK0</strain>
        <tissue evidence="2">Leaf</tissue>
    </source>
</reference>
<feature type="compositionally biased region" description="Polar residues" evidence="1">
    <location>
        <begin position="26"/>
        <end position="44"/>
    </location>
</feature>
<accession>A0A835DGD2</accession>
<feature type="compositionally biased region" description="Pro residues" evidence="1">
    <location>
        <begin position="48"/>
        <end position="68"/>
    </location>
</feature>
<evidence type="ECO:0000313" key="3">
    <source>
        <dbReference type="Proteomes" id="UP000655225"/>
    </source>
</evidence>
<dbReference type="OrthoDB" id="1936493at2759"/>